<dbReference type="CDD" id="cd06223">
    <property type="entry name" value="PRTases_typeI"/>
    <property type="match status" value="1"/>
</dbReference>
<evidence type="ECO:0000256" key="1">
    <source>
        <dbReference type="ARBA" id="ARBA00022676"/>
    </source>
</evidence>
<dbReference type="PATRIC" id="fig|933944.5.peg.71"/>
<dbReference type="InterPro" id="IPR029057">
    <property type="entry name" value="PRTase-like"/>
</dbReference>
<evidence type="ECO:0000259" key="3">
    <source>
        <dbReference type="Pfam" id="PF00156"/>
    </source>
</evidence>
<dbReference type="SUPFAM" id="SSF53271">
    <property type="entry name" value="PRTase-like"/>
    <property type="match status" value="1"/>
</dbReference>
<evidence type="ECO:0000256" key="2">
    <source>
        <dbReference type="ARBA" id="ARBA00022679"/>
    </source>
</evidence>
<evidence type="ECO:0000313" key="4">
    <source>
        <dbReference type="EMBL" id="OEU90118.1"/>
    </source>
</evidence>
<dbReference type="Gene3D" id="3.40.50.2020">
    <property type="match status" value="1"/>
</dbReference>
<dbReference type="EMBL" id="LJGT01000038">
    <property type="protein sequence ID" value="OEU90118.1"/>
    <property type="molecule type" value="Genomic_DNA"/>
</dbReference>
<name>A0A1E7JPC6_9ACTN</name>
<dbReference type="AlphaFoldDB" id="A0A1E7JPC6"/>
<protein>
    <submittedName>
        <fullName evidence="4">Phosphoribosyltransferase</fullName>
    </submittedName>
</protein>
<feature type="domain" description="Phosphoribosyltransferase" evidence="3">
    <location>
        <begin position="12"/>
        <end position="153"/>
    </location>
</feature>
<sequence>MSGEQRENLTYPMFGQAVRELAQAVADDGYDPDIILSIARGGLFVAGGLGYALDVKNLHVMNVEFYTGVGKTLDMPVMLPPVPNVVDLSEKKVLIADDVADTGRTLKLVQEFCAEHVAEVRSAVIYEKSQSAVKCEYVWRRTDEWINFPWSVEPPVHTSGEAPKENKEAL</sequence>
<reference evidence="4 5" key="1">
    <citation type="journal article" date="2016" name="Front. Microbiol.">
        <title>Comparative Genomics Analysis of Streptomyces Species Reveals Their Adaptation to the Marine Environment and Their Diversity at the Genomic Level.</title>
        <authorList>
            <person name="Tian X."/>
            <person name="Zhang Z."/>
            <person name="Yang T."/>
            <person name="Chen M."/>
            <person name="Li J."/>
            <person name="Chen F."/>
            <person name="Yang J."/>
            <person name="Li W."/>
            <person name="Zhang B."/>
            <person name="Zhang Z."/>
            <person name="Wu J."/>
            <person name="Zhang C."/>
            <person name="Long L."/>
            <person name="Xiao J."/>
        </authorList>
    </citation>
    <scope>NUCLEOTIDE SEQUENCE [LARGE SCALE GENOMIC DNA]</scope>
    <source>
        <strain evidence="4 5">SCSIO 10390</strain>
    </source>
</reference>
<evidence type="ECO:0000313" key="5">
    <source>
        <dbReference type="Proteomes" id="UP000176087"/>
    </source>
</evidence>
<proteinExistence type="predicted"/>
<dbReference type="PANTHER" id="PTHR43363:SF1">
    <property type="entry name" value="HYPOXANTHINE-GUANINE PHOSPHORIBOSYLTRANSFERASE"/>
    <property type="match status" value="1"/>
</dbReference>
<comment type="caution">
    <text evidence="4">The sequence shown here is derived from an EMBL/GenBank/DDBJ whole genome shotgun (WGS) entry which is preliminary data.</text>
</comment>
<gene>
    <name evidence="4" type="ORF">AN215_11120</name>
</gene>
<accession>A0A1E7JPC6</accession>
<dbReference type="Proteomes" id="UP000176087">
    <property type="component" value="Unassembled WGS sequence"/>
</dbReference>
<dbReference type="GO" id="GO:0016757">
    <property type="term" value="F:glycosyltransferase activity"/>
    <property type="evidence" value="ECO:0007669"/>
    <property type="project" value="UniProtKB-KW"/>
</dbReference>
<dbReference type="InterPro" id="IPR000836">
    <property type="entry name" value="PRTase_dom"/>
</dbReference>
<keyword evidence="5" id="KW-1185">Reference proteome</keyword>
<organism evidence="4 5">
    <name type="scientific">Streptomyces abyssalis</name>
    <dbReference type="NCBI Taxonomy" id="933944"/>
    <lineage>
        <taxon>Bacteria</taxon>
        <taxon>Bacillati</taxon>
        <taxon>Actinomycetota</taxon>
        <taxon>Actinomycetes</taxon>
        <taxon>Kitasatosporales</taxon>
        <taxon>Streptomycetaceae</taxon>
        <taxon>Streptomyces</taxon>
    </lineage>
</organism>
<dbReference type="Pfam" id="PF00156">
    <property type="entry name" value="Pribosyltran"/>
    <property type="match status" value="1"/>
</dbReference>
<dbReference type="OrthoDB" id="307631at2"/>
<dbReference type="PANTHER" id="PTHR43363">
    <property type="entry name" value="HYPOXANTHINE PHOSPHORIBOSYLTRANSFERASE"/>
    <property type="match status" value="1"/>
</dbReference>
<dbReference type="STRING" id="933944.AN215_11120"/>
<keyword evidence="2 4" id="KW-0808">Transferase</keyword>
<keyword evidence="1 4" id="KW-0328">Glycosyltransferase</keyword>